<protein>
    <recommendedName>
        <fullName evidence="9">Magnesium transporter MgtE</fullName>
    </recommendedName>
</protein>
<dbReference type="InterPro" id="IPR006667">
    <property type="entry name" value="SLC41_membr_dom"/>
</dbReference>
<evidence type="ECO:0000256" key="2">
    <source>
        <dbReference type="ARBA" id="ARBA00009749"/>
    </source>
</evidence>
<evidence type="ECO:0000256" key="7">
    <source>
        <dbReference type="ARBA" id="ARBA00023136"/>
    </source>
</evidence>
<comment type="subcellular location">
    <subcellularLocation>
        <location evidence="9">Cell membrane</location>
        <topology evidence="9">Multi-pass membrane protein</topology>
    </subcellularLocation>
    <subcellularLocation>
        <location evidence="1">Membrane</location>
        <topology evidence="1">Multi-pass membrane protein</topology>
    </subcellularLocation>
</comment>
<keyword evidence="3 9" id="KW-0813">Transport</keyword>
<evidence type="ECO:0000256" key="4">
    <source>
        <dbReference type="ARBA" id="ARBA00022692"/>
    </source>
</evidence>
<keyword evidence="8" id="KW-0129">CBS domain</keyword>
<evidence type="ECO:0000313" key="12">
    <source>
        <dbReference type="Proteomes" id="UP000244496"/>
    </source>
</evidence>
<feature type="domain" description="CBS" evidence="10">
    <location>
        <begin position="147"/>
        <end position="208"/>
    </location>
</feature>
<feature type="transmembrane region" description="Helical" evidence="9">
    <location>
        <begin position="428"/>
        <end position="455"/>
    </location>
</feature>
<keyword evidence="4 9" id="KW-0812">Transmembrane</keyword>
<dbReference type="InterPro" id="IPR036739">
    <property type="entry name" value="SLC41_membr_dom_sf"/>
</dbReference>
<evidence type="ECO:0000256" key="6">
    <source>
        <dbReference type="ARBA" id="ARBA00022989"/>
    </source>
</evidence>
<reference evidence="11 12" key="1">
    <citation type="submission" date="2018-04" db="EMBL/GenBank/DDBJ databases">
        <title>Genome sequencing of Gemmobacter.</title>
        <authorList>
            <person name="Yi H."/>
            <person name="Baek M.-G."/>
        </authorList>
    </citation>
    <scope>NUCLEOTIDE SEQUENCE [LARGE SCALE GENOMIC DNA]</scope>
    <source>
        <strain evidence="11 12">HYN0069</strain>
    </source>
</reference>
<dbReference type="Pfam" id="PF03448">
    <property type="entry name" value="MgtE_N"/>
    <property type="match status" value="1"/>
</dbReference>
<feature type="transmembrane region" description="Helical" evidence="9">
    <location>
        <begin position="293"/>
        <end position="311"/>
    </location>
</feature>
<dbReference type="PROSITE" id="PS51371">
    <property type="entry name" value="CBS"/>
    <property type="match status" value="2"/>
</dbReference>
<keyword evidence="12" id="KW-1185">Reference proteome</keyword>
<dbReference type="AlphaFoldDB" id="A0A2S0UMU9"/>
<accession>A0A2S0UMU9</accession>
<feature type="domain" description="CBS" evidence="10">
    <location>
        <begin position="210"/>
        <end position="267"/>
    </location>
</feature>
<dbReference type="NCBIfam" id="TIGR00400">
    <property type="entry name" value="mgtE"/>
    <property type="match status" value="1"/>
</dbReference>
<dbReference type="SMART" id="SM00116">
    <property type="entry name" value="CBS"/>
    <property type="match status" value="2"/>
</dbReference>
<feature type="transmembrane region" description="Helical" evidence="9">
    <location>
        <begin position="317"/>
        <end position="346"/>
    </location>
</feature>
<dbReference type="Proteomes" id="UP000244496">
    <property type="component" value="Chromosome"/>
</dbReference>
<dbReference type="InterPro" id="IPR038076">
    <property type="entry name" value="MgtE_N_sf"/>
</dbReference>
<evidence type="ECO:0000259" key="10">
    <source>
        <dbReference type="PROSITE" id="PS51371"/>
    </source>
</evidence>
<sequence>MAEYDAAVEEVELDAARVEAIRDAVERGDSGEVSRLLEPLHAADIADLLEQISGAERRDLLTLWSGEIDGDVLSELDETIREEVIESLPPEVVAEAVRDLDTDDVVDILEDLEAPAQGKILDALELVDRVAVEQAMSFPEGSAGRLMQREVVVAPEHWTVGDAIDYLRKAKSLPDQFYHVILVDPRMKPLGYVTLGRMLSARRDVRLKDIEEDSFRTVKATEEEEEVAYIFNQYHLISCPVVDENDRLVGVITIDDAMNVLDEEHEEDMLLLAGVGEEASVLDGPIATVRQRLPWLVVNLFTASISAFVISRFEATIAALVALAAVMPIVASTGGIAGTQSLAVAVRALATRDLTRSNARRVVLREVTAGAINGVALALILGLAGTLVLGDPWLGLVLALAMITNQVVAAFGGVMVPLTLERMGLDPALASGTFVTTLTDVMGYLAFLGLATMVLL</sequence>
<dbReference type="KEGG" id="geh:HYN69_12035"/>
<keyword evidence="9" id="KW-0479">Metal-binding</keyword>
<evidence type="ECO:0000256" key="9">
    <source>
        <dbReference type="RuleBase" id="RU362011"/>
    </source>
</evidence>
<dbReference type="PANTHER" id="PTHR43773:SF1">
    <property type="entry name" value="MAGNESIUM TRANSPORTER MGTE"/>
    <property type="match status" value="1"/>
</dbReference>
<dbReference type="SMART" id="SM00924">
    <property type="entry name" value="MgtE_N"/>
    <property type="match status" value="1"/>
</dbReference>
<dbReference type="Pfam" id="PF01769">
    <property type="entry name" value="MgtE"/>
    <property type="match status" value="1"/>
</dbReference>
<keyword evidence="7 9" id="KW-0472">Membrane</keyword>
<comment type="similarity">
    <text evidence="2 9">Belongs to the SLC41A transporter family.</text>
</comment>
<keyword evidence="5 9" id="KW-0460">Magnesium</keyword>
<dbReference type="GO" id="GO:0046872">
    <property type="term" value="F:metal ion binding"/>
    <property type="evidence" value="ECO:0007669"/>
    <property type="project" value="UniProtKB-KW"/>
</dbReference>
<evidence type="ECO:0000256" key="8">
    <source>
        <dbReference type="PROSITE-ProRule" id="PRU00703"/>
    </source>
</evidence>
<gene>
    <name evidence="11" type="primary">mgtE</name>
    <name evidence="11" type="ORF">HYN69_12035</name>
</gene>
<dbReference type="PANTHER" id="PTHR43773">
    <property type="entry name" value="MAGNESIUM TRANSPORTER MGTE"/>
    <property type="match status" value="1"/>
</dbReference>
<dbReference type="Gene3D" id="1.25.60.10">
    <property type="entry name" value="MgtE N-terminal domain-like"/>
    <property type="match status" value="1"/>
</dbReference>
<dbReference type="InterPro" id="IPR000644">
    <property type="entry name" value="CBS_dom"/>
</dbReference>
<dbReference type="SUPFAM" id="SSF158791">
    <property type="entry name" value="MgtE N-terminal domain-like"/>
    <property type="match status" value="1"/>
</dbReference>
<dbReference type="SUPFAM" id="SSF161093">
    <property type="entry name" value="MgtE membrane domain-like"/>
    <property type="match status" value="1"/>
</dbReference>
<dbReference type="GO" id="GO:0005886">
    <property type="term" value="C:plasma membrane"/>
    <property type="evidence" value="ECO:0007669"/>
    <property type="project" value="UniProtKB-SubCell"/>
</dbReference>
<dbReference type="InterPro" id="IPR046342">
    <property type="entry name" value="CBS_dom_sf"/>
</dbReference>
<evidence type="ECO:0000256" key="5">
    <source>
        <dbReference type="ARBA" id="ARBA00022842"/>
    </source>
</evidence>
<dbReference type="InterPro" id="IPR006668">
    <property type="entry name" value="Mg_transptr_MgtE_intracell_dom"/>
</dbReference>
<dbReference type="Pfam" id="PF00571">
    <property type="entry name" value="CBS"/>
    <property type="match status" value="2"/>
</dbReference>
<comment type="subunit">
    <text evidence="9">Homodimer.</text>
</comment>
<organism evidence="11 12">
    <name type="scientific">Paragemmobacter aquarius</name>
    <dbReference type="NCBI Taxonomy" id="2169400"/>
    <lineage>
        <taxon>Bacteria</taxon>
        <taxon>Pseudomonadati</taxon>
        <taxon>Pseudomonadota</taxon>
        <taxon>Alphaproteobacteria</taxon>
        <taxon>Rhodobacterales</taxon>
        <taxon>Paracoccaceae</taxon>
        <taxon>Paragemmobacter</taxon>
    </lineage>
</organism>
<proteinExistence type="inferred from homology"/>
<dbReference type="SUPFAM" id="SSF54631">
    <property type="entry name" value="CBS-domain pair"/>
    <property type="match status" value="1"/>
</dbReference>
<feature type="transmembrane region" description="Helical" evidence="9">
    <location>
        <begin position="367"/>
        <end position="387"/>
    </location>
</feature>
<keyword evidence="9" id="KW-1003">Cell membrane</keyword>
<comment type="function">
    <text evidence="9">Acts as a magnesium transporter.</text>
</comment>
<dbReference type="RefSeq" id="WP_108435952.1">
    <property type="nucleotide sequence ID" value="NZ_CP028918.1"/>
</dbReference>
<dbReference type="CDD" id="cd04606">
    <property type="entry name" value="CBS_pair_Mg_transporter"/>
    <property type="match status" value="1"/>
</dbReference>
<dbReference type="InterPro" id="IPR006669">
    <property type="entry name" value="MgtE_transporter"/>
</dbReference>
<dbReference type="Gene3D" id="1.10.357.20">
    <property type="entry name" value="SLC41 divalent cation transporters, integral membrane domain"/>
    <property type="match status" value="1"/>
</dbReference>
<evidence type="ECO:0000256" key="3">
    <source>
        <dbReference type="ARBA" id="ARBA00022448"/>
    </source>
</evidence>
<dbReference type="Gene3D" id="3.10.580.10">
    <property type="entry name" value="CBS-domain"/>
    <property type="match status" value="1"/>
</dbReference>
<evidence type="ECO:0000256" key="1">
    <source>
        <dbReference type="ARBA" id="ARBA00004141"/>
    </source>
</evidence>
<evidence type="ECO:0000313" key="11">
    <source>
        <dbReference type="EMBL" id="AWB49135.1"/>
    </source>
</evidence>
<dbReference type="EMBL" id="CP028918">
    <property type="protein sequence ID" value="AWB49135.1"/>
    <property type="molecule type" value="Genomic_DNA"/>
</dbReference>
<keyword evidence="6 9" id="KW-1133">Transmembrane helix</keyword>
<dbReference type="OrthoDB" id="9790355at2"/>
<dbReference type="GO" id="GO:0015095">
    <property type="term" value="F:magnesium ion transmembrane transporter activity"/>
    <property type="evidence" value="ECO:0007669"/>
    <property type="project" value="UniProtKB-UniRule"/>
</dbReference>
<feature type="transmembrane region" description="Helical" evidence="9">
    <location>
        <begin position="393"/>
        <end position="416"/>
    </location>
</feature>
<name>A0A2S0UMU9_9RHOB</name>